<evidence type="ECO:0000313" key="9">
    <source>
        <dbReference type="EMBL" id="CAI8037405.1"/>
    </source>
</evidence>
<accession>A0AA35X449</accession>
<comment type="subcellular location">
    <subcellularLocation>
        <location evidence="1">Membrane</location>
        <topology evidence="1">Single-pass type II membrane protein</topology>
    </subcellularLocation>
</comment>
<dbReference type="Pfam" id="PF02434">
    <property type="entry name" value="Fringe"/>
    <property type="match status" value="1"/>
</dbReference>
<evidence type="ECO:0000256" key="6">
    <source>
        <dbReference type="ARBA" id="ARBA00022989"/>
    </source>
</evidence>
<dbReference type="Gene3D" id="3.90.550.50">
    <property type="match status" value="1"/>
</dbReference>
<keyword evidence="6" id="KW-1133">Transmembrane helix</keyword>
<name>A0AA35X449_GEOBA</name>
<protein>
    <submittedName>
        <fullName evidence="9">Beta-1,3-N-acetylglucosaminyltransferase lunatic fringe</fullName>
    </submittedName>
</protein>
<evidence type="ECO:0000256" key="2">
    <source>
        <dbReference type="ARBA" id="ARBA00022676"/>
    </source>
</evidence>
<keyword evidence="5" id="KW-0735">Signal-anchor</keyword>
<dbReference type="AlphaFoldDB" id="A0AA35X449"/>
<dbReference type="InterPro" id="IPR003378">
    <property type="entry name" value="Fringe-like_glycosylTrfase"/>
</dbReference>
<keyword evidence="10" id="KW-1185">Reference proteome</keyword>
<evidence type="ECO:0000256" key="7">
    <source>
        <dbReference type="ARBA" id="ARBA00023136"/>
    </source>
</evidence>
<evidence type="ECO:0000256" key="5">
    <source>
        <dbReference type="ARBA" id="ARBA00022968"/>
    </source>
</evidence>
<keyword evidence="2" id="KW-0328">Glycosyltransferase</keyword>
<dbReference type="Proteomes" id="UP001174909">
    <property type="component" value="Unassembled WGS sequence"/>
</dbReference>
<sequence>MYVNMRNLVPLLSRFDPKTEPIYLGRSGSMWGSPRRVKKKAGLSLPGMKYHFAVGGMYCLSRAMLHKTMKWIVGGEAFSKSCSLTREPEDVTVGFIVAMLNYSLSRTERINTHGLHLASTVDPSTLNEQVAISYGYGSVHWGEDPYNAVFVPDGLFSLEEDESQFRSLHCLLYPTISWCVRQHNQLQQLRSHFYDNFNYDDN</sequence>
<keyword evidence="4" id="KW-0812">Transmembrane</keyword>
<evidence type="ECO:0000256" key="1">
    <source>
        <dbReference type="ARBA" id="ARBA00004606"/>
    </source>
</evidence>
<dbReference type="GO" id="GO:0016020">
    <property type="term" value="C:membrane"/>
    <property type="evidence" value="ECO:0007669"/>
    <property type="project" value="UniProtKB-SubCell"/>
</dbReference>
<feature type="domain" description="Fringe-like glycosyltransferase" evidence="8">
    <location>
        <begin position="2"/>
        <end position="161"/>
    </location>
</feature>
<evidence type="ECO:0000256" key="4">
    <source>
        <dbReference type="ARBA" id="ARBA00022692"/>
    </source>
</evidence>
<reference evidence="9" key="1">
    <citation type="submission" date="2023-03" db="EMBL/GenBank/DDBJ databases">
        <authorList>
            <person name="Steffen K."/>
            <person name="Cardenas P."/>
        </authorList>
    </citation>
    <scope>NUCLEOTIDE SEQUENCE</scope>
</reference>
<dbReference type="EMBL" id="CASHTH010002935">
    <property type="protein sequence ID" value="CAI8037405.1"/>
    <property type="molecule type" value="Genomic_DNA"/>
</dbReference>
<keyword evidence="3" id="KW-0808">Transferase</keyword>
<dbReference type="GO" id="GO:0016757">
    <property type="term" value="F:glycosyltransferase activity"/>
    <property type="evidence" value="ECO:0007669"/>
    <property type="project" value="UniProtKB-KW"/>
</dbReference>
<evidence type="ECO:0000313" key="10">
    <source>
        <dbReference type="Proteomes" id="UP001174909"/>
    </source>
</evidence>
<evidence type="ECO:0000256" key="3">
    <source>
        <dbReference type="ARBA" id="ARBA00022679"/>
    </source>
</evidence>
<evidence type="ECO:0000259" key="8">
    <source>
        <dbReference type="Pfam" id="PF02434"/>
    </source>
</evidence>
<gene>
    <name evidence="9" type="ORF">GBAR_LOCUS20920</name>
</gene>
<keyword evidence="7" id="KW-0472">Membrane</keyword>
<proteinExistence type="predicted"/>
<comment type="caution">
    <text evidence="9">The sequence shown here is derived from an EMBL/GenBank/DDBJ whole genome shotgun (WGS) entry which is preliminary data.</text>
</comment>
<organism evidence="9 10">
    <name type="scientific">Geodia barretti</name>
    <name type="common">Barrett's horny sponge</name>
    <dbReference type="NCBI Taxonomy" id="519541"/>
    <lineage>
        <taxon>Eukaryota</taxon>
        <taxon>Metazoa</taxon>
        <taxon>Porifera</taxon>
        <taxon>Demospongiae</taxon>
        <taxon>Heteroscleromorpha</taxon>
        <taxon>Tetractinellida</taxon>
        <taxon>Astrophorina</taxon>
        <taxon>Geodiidae</taxon>
        <taxon>Geodia</taxon>
    </lineage>
</organism>